<dbReference type="InterPro" id="IPR007936">
    <property type="entry name" value="VapE-like_dom"/>
</dbReference>
<feature type="domain" description="Virulence-associated protein E-like" evidence="1">
    <location>
        <begin position="179"/>
        <end position="414"/>
    </location>
</feature>
<evidence type="ECO:0000259" key="1">
    <source>
        <dbReference type="Pfam" id="PF05272"/>
    </source>
</evidence>
<accession>A0A9N8CYG6</accession>
<name>A0A9N8CYG6_9ENTR</name>
<comment type="caution">
    <text evidence="2">The sequence shown here is derived from an EMBL/GenBank/DDBJ whole genome shotgun (WGS) entry which is preliminary data.</text>
</comment>
<reference evidence="2" key="1">
    <citation type="submission" date="2020-05" db="EMBL/GenBank/DDBJ databases">
        <authorList>
            <person name="Delgado-Blas J."/>
        </authorList>
    </citation>
    <scope>NUCLEOTIDE SEQUENCE</scope>
    <source>
        <strain evidence="2">BB1459</strain>
        <strain evidence="3">BB1480</strain>
    </source>
</reference>
<dbReference type="Pfam" id="PF05272">
    <property type="entry name" value="VapE-like_dom"/>
    <property type="match status" value="1"/>
</dbReference>
<dbReference type="EMBL" id="CAHPQX010000057">
    <property type="protein sequence ID" value="CAB5609279.1"/>
    <property type="molecule type" value="Genomic_DNA"/>
</dbReference>
<keyword evidence="5" id="KW-1185">Reference proteome</keyword>
<evidence type="ECO:0000313" key="5">
    <source>
        <dbReference type="Proteomes" id="UP000837205"/>
    </source>
</evidence>
<gene>
    <name evidence="2" type="ORF">GHA_05642</name>
    <name evidence="3" type="ORF">TML_06136</name>
</gene>
<dbReference type="Proteomes" id="UP000837205">
    <property type="component" value="Unassembled WGS sequence"/>
</dbReference>
<dbReference type="RefSeq" id="WP_181239567.1">
    <property type="nucleotide sequence ID" value="NZ_CAHPQT010000073.1"/>
</dbReference>
<dbReference type="Proteomes" id="UP000834503">
    <property type="component" value="Unassembled WGS sequence"/>
</dbReference>
<evidence type="ECO:0000313" key="3">
    <source>
        <dbReference type="EMBL" id="CAC9268769.1"/>
    </source>
</evidence>
<evidence type="ECO:0000313" key="2">
    <source>
        <dbReference type="EMBL" id="CAB5609279.1"/>
    </source>
</evidence>
<dbReference type="AlphaFoldDB" id="A0A9N8CYG6"/>
<proteinExistence type="predicted"/>
<organism evidence="2 4">
    <name type="scientific">Citrobacter werkmanii</name>
    <dbReference type="NCBI Taxonomy" id="67827"/>
    <lineage>
        <taxon>Bacteria</taxon>
        <taxon>Pseudomonadati</taxon>
        <taxon>Pseudomonadota</taxon>
        <taxon>Gammaproteobacteria</taxon>
        <taxon>Enterobacterales</taxon>
        <taxon>Enterobacteriaceae</taxon>
        <taxon>Citrobacter</taxon>
        <taxon>Citrobacter freundii complex</taxon>
    </lineage>
</organism>
<dbReference type="PANTHER" id="PTHR34985:SF1">
    <property type="entry name" value="SLR0554 PROTEIN"/>
    <property type="match status" value="1"/>
</dbReference>
<protein>
    <submittedName>
        <fullName evidence="2">Predicted P-loop ATPase and inactivated derivatives</fullName>
    </submittedName>
</protein>
<evidence type="ECO:0000313" key="4">
    <source>
        <dbReference type="Proteomes" id="UP000834503"/>
    </source>
</evidence>
<dbReference type="PANTHER" id="PTHR34985">
    <property type="entry name" value="SLR0554 PROTEIN"/>
    <property type="match status" value="1"/>
</dbReference>
<dbReference type="EMBL" id="CAIIUA010000007">
    <property type="protein sequence ID" value="CAC9268769.1"/>
    <property type="molecule type" value="Genomic_DNA"/>
</dbReference>
<sequence length="507" mass="56336">MSNHEENSGAAVATVTQIAAAKAKAAAKTERPAFMGGSLPPVPFNEWDGLTGNPTRDGFRIQAAEKRSINFGNEYPLRYVPPLISDAGTGRWDVLNHADNLRWLLYRSGARMELNLMTFKNELSWADSGSLVEPDEHGARAWILNKSAEVGLKRQAVDDFMFYVARSAPYHPVARLLGSREWDGSPRVDAVLDCVPVAPGKEALRSALLRGLLIAAITAVEEGAVSNKYVPCLYSEANNWFKTAFFRALFDLLPGAFGQGVSINPSSKDSVRPAVMRWFNELGEVSGMMKKNDPDEIKAFVERNVDEWRPENEKAVIAKKRQMVMGATVNKRDYLKDETAASRFPTITLVAPIDIARVNELLGWEWDNVKGCAVRADEDQLIQFWLEVRHLYRSGVGFNLDDETFAAAKAETAQFVDRGSYYEPVRDILLLPGNASTGQYPWDKPGYDGRFTATDVTAALRAPSSHSGRVGRALKRLADEGIVDRRNHRGTFVYWKLPDEPTGELPL</sequence>